<sequence length="332" mass="37755">MDHYTDSYPTLQESNTLEENAEKAIPLPFPQRAIQPNKKFEETDKEIMETFKKVEVNIPLLDAIKQMPRYAKFLKDLCTNRRRLKGNERVNMGRNVFALFEKQRTTMPEKCKDLGTFTIPCTIGNNIIDNAMLDLEASINVMLLSIFTSLSLGPLQSTSVIIQLTNRNTTHPAGLVEDVLVWTARTKIDVHTGTLIMEFGDSVVCFNIMEFGDRLECDAMSTTSTVESNLYDLNVVEILTNGSVKSLPSMKQLPTLELKPLPEHLKYAYLEAKERLAIVISTKLDGNQEKKLLKVIKRHKRAIGWTLTEIPRISPSMYMHRILLEEGAKPVR</sequence>
<dbReference type="Gene3D" id="2.40.70.10">
    <property type="entry name" value="Acid Proteases"/>
    <property type="match status" value="1"/>
</dbReference>
<dbReference type="AlphaFoldDB" id="A0A8B8M9M8"/>
<dbReference type="GeneID" id="113871611"/>
<organism evidence="1 2">
    <name type="scientific">Abrus precatorius</name>
    <name type="common">Indian licorice</name>
    <name type="synonym">Glycine abrus</name>
    <dbReference type="NCBI Taxonomy" id="3816"/>
    <lineage>
        <taxon>Eukaryota</taxon>
        <taxon>Viridiplantae</taxon>
        <taxon>Streptophyta</taxon>
        <taxon>Embryophyta</taxon>
        <taxon>Tracheophyta</taxon>
        <taxon>Spermatophyta</taxon>
        <taxon>Magnoliopsida</taxon>
        <taxon>eudicotyledons</taxon>
        <taxon>Gunneridae</taxon>
        <taxon>Pentapetalae</taxon>
        <taxon>rosids</taxon>
        <taxon>fabids</taxon>
        <taxon>Fabales</taxon>
        <taxon>Fabaceae</taxon>
        <taxon>Papilionoideae</taxon>
        <taxon>50 kb inversion clade</taxon>
        <taxon>NPAAA clade</taxon>
        <taxon>indigoferoid/millettioid clade</taxon>
        <taxon>Abreae</taxon>
        <taxon>Abrus</taxon>
    </lineage>
</organism>
<dbReference type="OrthoDB" id="1434404at2759"/>
<name>A0A8B8M9M8_ABRPR</name>
<proteinExistence type="predicted"/>
<dbReference type="KEGG" id="aprc:113871611"/>
<accession>A0A8B8M9M8</accession>
<evidence type="ECO:0000313" key="2">
    <source>
        <dbReference type="RefSeq" id="XP_027364507.1"/>
    </source>
</evidence>
<dbReference type="InterPro" id="IPR021109">
    <property type="entry name" value="Peptidase_aspartic_dom_sf"/>
</dbReference>
<protein>
    <submittedName>
        <fullName evidence="2">Uncharacterized protein LOC113871611</fullName>
    </submittedName>
</protein>
<keyword evidence="1" id="KW-1185">Reference proteome</keyword>
<gene>
    <name evidence="2" type="primary">LOC113871611</name>
</gene>
<evidence type="ECO:0000313" key="1">
    <source>
        <dbReference type="Proteomes" id="UP000694853"/>
    </source>
</evidence>
<reference evidence="1" key="1">
    <citation type="journal article" date="2019" name="Toxins">
        <title>Detection of Abrin-Like and Prepropulchellin-Like Toxin Genes and Transcripts Using Whole Genome Sequencing and Full-Length Transcript Sequencing of Abrus precatorius.</title>
        <authorList>
            <person name="Hovde B.T."/>
            <person name="Daligault H.E."/>
            <person name="Hanschen E.R."/>
            <person name="Kunde Y.A."/>
            <person name="Johnson M.B."/>
            <person name="Starkenburg S.R."/>
            <person name="Johnson S.L."/>
        </authorList>
    </citation>
    <scope>NUCLEOTIDE SEQUENCE [LARGE SCALE GENOMIC DNA]</scope>
</reference>
<dbReference type="RefSeq" id="XP_027364507.1">
    <property type="nucleotide sequence ID" value="XM_027508706.1"/>
</dbReference>
<reference evidence="2" key="2">
    <citation type="submission" date="2025-08" db="UniProtKB">
        <authorList>
            <consortium name="RefSeq"/>
        </authorList>
    </citation>
    <scope>IDENTIFICATION</scope>
    <source>
        <tissue evidence="2">Young leaves</tissue>
    </source>
</reference>
<dbReference type="PANTHER" id="PTHR33067">
    <property type="entry name" value="RNA-DIRECTED DNA POLYMERASE-RELATED"/>
    <property type="match status" value="1"/>
</dbReference>
<dbReference type="Proteomes" id="UP000694853">
    <property type="component" value="Unplaced"/>
</dbReference>
<dbReference type="PANTHER" id="PTHR33067:SF9">
    <property type="entry name" value="RNA-DIRECTED DNA POLYMERASE"/>
    <property type="match status" value="1"/>
</dbReference>